<organism evidence="1 2">
    <name type="scientific">Armillaria ostoyae</name>
    <name type="common">Armillaria root rot fungus</name>
    <dbReference type="NCBI Taxonomy" id="47428"/>
    <lineage>
        <taxon>Eukaryota</taxon>
        <taxon>Fungi</taxon>
        <taxon>Dikarya</taxon>
        <taxon>Basidiomycota</taxon>
        <taxon>Agaricomycotina</taxon>
        <taxon>Agaricomycetes</taxon>
        <taxon>Agaricomycetidae</taxon>
        <taxon>Agaricales</taxon>
        <taxon>Marasmiineae</taxon>
        <taxon>Physalacriaceae</taxon>
        <taxon>Armillaria</taxon>
    </lineage>
</organism>
<dbReference type="Gene3D" id="3.80.10.10">
    <property type="entry name" value="Ribonuclease Inhibitor"/>
    <property type="match status" value="1"/>
</dbReference>
<protein>
    <submittedName>
        <fullName evidence="1">Uncharacterized protein</fullName>
    </submittedName>
</protein>
<dbReference type="Proteomes" id="UP000219338">
    <property type="component" value="Unassembled WGS sequence"/>
</dbReference>
<proteinExistence type="predicted"/>
<dbReference type="InterPro" id="IPR032675">
    <property type="entry name" value="LRR_dom_sf"/>
</dbReference>
<dbReference type="AlphaFoldDB" id="A0A284RYS5"/>
<dbReference type="STRING" id="47428.A0A284RYS5"/>
<reference evidence="2" key="1">
    <citation type="journal article" date="2017" name="Nat. Ecol. Evol.">
        <title>Genome expansion and lineage-specific genetic innovations in the forest pathogenic fungi Armillaria.</title>
        <authorList>
            <person name="Sipos G."/>
            <person name="Prasanna A.N."/>
            <person name="Walter M.C."/>
            <person name="O'Connor E."/>
            <person name="Balint B."/>
            <person name="Krizsan K."/>
            <person name="Kiss B."/>
            <person name="Hess J."/>
            <person name="Varga T."/>
            <person name="Slot J."/>
            <person name="Riley R."/>
            <person name="Boka B."/>
            <person name="Rigling D."/>
            <person name="Barry K."/>
            <person name="Lee J."/>
            <person name="Mihaltcheva S."/>
            <person name="LaButti K."/>
            <person name="Lipzen A."/>
            <person name="Waldron R."/>
            <person name="Moloney N.M."/>
            <person name="Sperisen C."/>
            <person name="Kredics L."/>
            <person name="Vagvoelgyi C."/>
            <person name="Patrignani A."/>
            <person name="Fitzpatrick D."/>
            <person name="Nagy I."/>
            <person name="Doyle S."/>
            <person name="Anderson J.B."/>
            <person name="Grigoriev I.V."/>
            <person name="Gueldener U."/>
            <person name="Muensterkoetter M."/>
            <person name="Nagy L.G."/>
        </authorList>
    </citation>
    <scope>NUCLEOTIDE SEQUENCE [LARGE SCALE GENOMIC DNA]</scope>
    <source>
        <strain evidence="2">C18/9</strain>
    </source>
</reference>
<keyword evidence="2" id="KW-1185">Reference proteome</keyword>
<gene>
    <name evidence="1" type="ORF">ARMOST_17336</name>
</gene>
<sequence>MATFEDLHDDVLILIIQFVRYRQCPSSQRLPPNITPLTRTCRRLRALCFSIIFTNVAWTWVNPSHGVPLFPPTSICGFIRELDIVIIECPPGMVKYSYCQGRDNLRDVKDYLAVISDMIATVALSMHAVHTVRFKVEDIGLGPWRTLLESIFLLPALESLTIDAPWTSRAETFSSFTPCYAHLRRFIYHAPFFHSSETAGYGKRGSEQINVEVHNLRLILNSNRGSLEVLELPGELADDLFDSPFPSLKELFLLGYASDPFQLHCALTRALLPVSHIQTLQIETASNNTFPLRSQMTSELTRGNIARLRSLTLSNPLPSDPFFSILPPSLEHLSLTSYPEPFPLLRNDKSRIPVDITSCYALKTILASGSFTNLRSLSISYRWESNQVESSLFSLIPQTSPYLELLELNRYAWKGDPFDVVSLLETSLRSLNYLSHLRLNLESTAGDPYHLFAAIDDENCRAIVMQSIQKLAVSIASLRNISRLVPVFQTVSPMRLAVPKWTWRPDVNTGRASLMRLAFFSAGFPLYAASSRRDELLLYNTHRKLPQSTVKKWSSPKVVDLPCAKTHTHPSRGVYASASIPQHPDLQSTAISRHPAA</sequence>
<accession>A0A284RYS5</accession>
<dbReference type="SUPFAM" id="SSF52047">
    <property type="entry name" value="RNI-like"/>
    <property type="match status" value="1"/>
</dbReference>
<dbReference type="OrthoDB" id="2914095at2759"/>
<evidence type="ECO:0000313" key="1">
    <source>
        <dbReference type="EMBL" id="SJL13887.1"/>
    </source>
</evidence>
<dbReference type="EMBL" id="FUEG01000021">
    <property type="protein sequence ID" value="SJL13887.1"/>
    <property type="molecule type" value="Genomic_DNA"/>
</dbReference>
<name>A0A284RYS5_ARMOS</name>
<evidence type="ECO:0000313" key="2">
    <source>
        <dbReference type="Proteomes" id="UP000219338"/>
    </source>
</evidence>